<dbReference type="EMBL" id="CAXAMM010018914">
    <property type="protein sequence ID" value="CAK9044639.1"/>
    <property type="molecule type" value="Genomic_DNA"/>
</dbReference>
<comment type="caution">
    <text evidence="8">The sequence shown here is derived from an EMBL/GenBank/DDBJ whole genome shotgun (WGS) entry which is preliminary data.</text>
</comment>
<feature type="region of interest" description="Disordered" evidence="6">
    <location>
        <begin position="1408"/>
        <end position="1490"/>
    </location>
</feature>
<feature type="region of interest" description="Disordered" evidence="6">
    <location>
        <begin position="1231"/>
        <end position="1255"/>
    </location>
</feature>
<keyword evidence="4" id="KW-1133">Transmembrane helix</keyword>
<sequence length="1490" mass="157581">VSMTAISSSTTSSTSTSSTSSTSTSSSSTRTITTTSTPLPLLIDRAEFSQGFSRLLITFNQRDTTAGSDPDCATIFTADTMALLGSSPSCTWKATHRSLDVALGQQPTVQPGSLLETLPGALAPERFGSLTATVETGEAVVQPHAVVQASPLILQACGRVLVSAVASTGSAGRGFTVVWSLGPQSTVPLAQQLQATVSAATELSFEIPTLEFFAAVETTKATMGSSFYSTDIKLEFVVEITNWLGVSDQASAVVQLEKSDVPILIVNPTSPFHRQIFNSEEVKFSVETRHADTSCGTQTAVETQNIVVNWEYRDESGAWMDFANSALIDVDRRPGALCFDPFSFAANSTHHFRVTAGYANSKATQYNFSLSVAAAPPVVRLVAPSSVSTECNFGLNASSSFDPSLPLGTFADLAYRWSCVDQAGGDCGLPGSTGAQLDITGNQLDAGMYNFSVQVSRGANVAEALWQLQVSSGNRSVPVAFAMPFSSGEAVSTQVGLRGAVRAYVQTSTGCFVPDGWAWSFALAEESGSFLSFLKTSSVVDADGLTLSSSDFPGSALIPGRRYVYWMLQMETQEEMDLLQSQLPESLTEAVARGARVVESPPFLADGPPSGGLVQISPPHGIALTTSFSGKTTGWYDEDVDSLSFEYYLLPLRQNITLSVGDGGSLAIDGTFVPPMVDYTNSTSPNYWAKLGGSVGGTFLANVTDPSAALWDLQIAAGSYVMAVVARDRLGAVSAAYAPGPLVELPAGGVTADMALRFLDLALARSDEFPILHTLDSIASVDVITNNSAELVAVIEKQTEAVGAAADVMGPSMESLITFGDVMTRVLPTTTASAEVTATSSAALTAVTEQVSTAVETALDVSLSFQGVNPAAGLSLLRATSAVAESFQSVNSSTVEREAQTAKLQTLFSKLGTALLLQLADGQTTEIASVASDGTGTELSVFKELASTAAEFGITSLDTQIPGSALGRRLQSECNSLAVQTMTFLRSNPFSYLFESDLGLNRYVHPNATVSSLEIKRCDTLLERSNLDPPITMKLPLNPAVGSPPDGYSFEPACVRLDKQEGLSQAWTSASVTWLLPSSIEATSIECFSTESGGVFAGIFLPVLLPQTSTTTQTSQTTARGQNFAAFPSPQDEGAEGGFLAGSILAGFSLVTVCGIIMWQVYQGNVSVARPDLSWMGKPCFRQTAPLKPETEMKPDVKPKQAWAETEEVVLQKQKQRDAEENFWSWVTDLTQSSPSRSLGQPGPRVMTPGVRGPPLPPLPPLPFAVWQQSDKEEYFNNFAEELRQSAPPPPPKRPALGSVPKPPPLPVERPMSPFPPYVNAYRIEVRVHQDFLDWANDFPLVPVAEEDASPPPLPPPLPPKAWAAVDDSDDVGYPSPIALPNPRLWQQQAASAASKARSVAKAALPLAMPSMPSSPPPISASPAKASAASPVSPLPPTVKAGSMLSMSLPGQQPLHPPVPKGAPSRASGARTPRGMMESDRNESPPTPRE</sequence>
<keyword evidence="5" id="KW-0472">Membrane</keyword>
<evidence type="ECO:0000256" key="2">
    <source>
        <dbReference type="ARBA" id="ARBA00022692"/>
    </source>
</evidence>
<evidence type="ECO:0000313" key="8">
    <source>
        <dbReference type="EMBL" id="CAK9044639.1"/>
    </source>
</evidence>
<dbReference type="PANTHER" id="PTHR46730">
    <property type="entry name" value="POLYCYSTIN-1"/>
    <property type="match status" value="1"/>
</dbReference>
<evidence type="ECO:0000256" key="3">
    <source>
        <dbReference type="ARBA" id="ARBA00022737"/>
    </source>
</evidence>
<dbReference type="Proteomes" id="UP001642464">
    <property type="component" value="Unassembled WGS sequence"/>
</dbReference>
<keyword evidence="3" id="KW-0677">Repeat</keyword>
<reference evidence="8 9" key="1">
    <citation type="submission" date="2024-02" db="EMBL/GenBank/DDBJ databases">
        <authorList>
            <person name="Chen Y."/>
            <person name="Shah S."/>
            <person name="Dougan E. K."/>
            <person name="Thang M."/>
            <person name="Chan C."/>
        </authorList>
    </citation>
    <scope>NUCLEOTIDE SEQUENCE [LARGE SCALE GENOMIC DNA]</scope>
</reference>
<dbReference type="Pfam" id="PF02010">
    <property type="entry name" value="REJ"/>
    <property type="match status" value="1"/>
</dbReference>
<gene>
    <name evidence="8" type="ORF">SCF082_LOCUS25338</name>
</gene>
<keyword evidence="2" id="KW-0812">Transmembrane</keyword>
<proteinExistence type="predicted"/>
<accession>A0ABP0LZI7</accession>
<feature type="compositionally biased region" description="Low complexity" evidence="6">
    <location>
        <begin position="7"/>
        <end position="34"/>
    </location>
</feature>
<comment type="subcellular location">
    <subcellularLocation>
        <location evidence="1">Membrane</location>
    </subcellularLocation>
</comment>
<keyword evidence="9" id="KW-1185">Reference proteome</keyword>
<feature type="domain" description="PKD/REJ-like" evidence="7">
    <location>
        <begin position="388"/>
        <end position="474"/>
    </location>
</feature>
<dbReference type="PANTHER" id="PTHR46730:SF1">
    <property type="entry name" value="PLAT DOMAIN-CONTAINING PROTEIN"/>
    <property type="match status" value="1"/>
</dbReference>
<evidence type="ECO:0000313" key="9">
    <source>
        <dbReference type="Proteomes" id="UP001642464"/>
    </source>
</evidence>
<dbReference type="InterPro" id="IPR002859">
    <property type="entry name" value="PKD/REJ-like"/>
</dbReference>
<feature type="compositionally biased region" description="Low complexity" evidence="6">
    <location>
        <begin position="1421"/>
        <end position="1432"/>
    </location>
</feature>
<feature type="region of interest" description="Disordered" evidence="6">
    <location>
        <begin position="1"/>
        <end position="34"/>
    </location>
</feature>
<feature type="compositionally biased region" description="Basic and acidic residues" evidence="6">
    <location>
        <begin position="1477"/>
        <end position="1490"/>
    </location>
</feature>
<feature type="non-terminal residue" evidence="8">
    <location>
        <position position="1"/>
    </location>
</feature>
<evidence type="ECO:0000256" key="6">
    <source>
        <dbReference type="SAM" id="MobiDB-lite"/>
    </source>
</evidence>
<evidence type="ECO:0000256" key="1">
    <source>
        <dbReference type="ARBA" id="ARBA00004370"/>
    </source>
</evidence>
<feature type="region of interest" description="Disordered" evidence="6">
    <location>
        <begin position="1346"/>
        <end position="1380"/>
    </location>
</feature>
<protein>
    <submittedName>
        <fullName evidence="8">Galactosylceramidase</fullName>
    </submittedName>
</protein>
<evidence type="ECO:0000259" key="7">
    <source>
        <dbReference type="Pfam" id="PF02010"/>
    </source>
</evidence>
<evidence type="ECO:0000256" key="5">
    <source>
        <dbReference type="ARBA" id="ARBA00023136"/>
    </source>
</evidence>
<feature type="region of interest" description="Disordered" evidence="6">
    <location>
        <begin position="1283"/>
        <end position="1306"/>
    </location>
</feature>
<organism evidence="8 9">
    <name type="scientific">Durusdinium trenchii</name>
    <dbReference type="NCBI Taxonomy" id="1381693"/>
    <lineage>
        <taxon>Eukaryota</taxon>
        <taxon>Sar</taxon>
        <taxon>Alveolata</taxon>
        <taxon>Dinophyceae</taxon>
        <taxon>Suessiales</taxon>
        <taxon>Symbiodiniaceae</taxon>
        <taxon>Durusdinium</taxon>
    </lineage>
</organism>
<evidence type="ECO:0000256" key="4">
    <source>
        <dbReference type="ARBA" id="ARBA00022989"/>
    </source>
</evidence>
<name>A0ABP0LZI7_9DINO</name>
<feature type="compositionally biased region" description="Pro residues" evidence="6">
    <location>
        <begin position="1350"/>
        <end position="1360"/>
    </location>
</feature>